<dbReference type="PANTHER" id="PTHR34294">
    <property type="entry name" value="TRANSCRIPTIONAL REGULATOR-RELATED"/>
    <property type="match status" value="1"/>
</dbReference>
<accession>A0A1G9YW90</accession>
<keyword evidence="4" id="KW-0804">Transcription</keyword>
<evidence type="ECO:0000259" key="5">
    <source>
        <dbReference type="Pfam" id="PF04198"/>
    </source>
</evidence>
<proteinExistence type="inferred from homology"/>
<dbReference type="EMBL" id="FNHB01000012">
    <property type="protein sequence ID" value="SDN13177.1"/>
    <property type="molecule type" value="Genomic_DNA"/>
</dbReference>
<sequence>MEKIIILQRKIAPDLVAVVEERYNILKHIQYAQPIGRRALAAVMGMSERVVRADVEFLKDAGLVEISGLGMSVTEDGHHLIAELAEYVGVLHGLTQLETTLSERLGIRQVIIVPGDSETDSSVLRELGRTAAGILTECLQDNMIIAVSGGSTMARVAETVNVVLPTVTVVPARGGLGEQVEYQANIIAAVMATKLGGRYRLLHIPDGMSEEALDAVMASDANVSEIADMIKHADILIQGIGEAGTMSKRRSHEPETISFIGQNCVGEALGHYFSFSGECIYTTNSVGFRLDDLAKVGKVIAVAGGRHKAEAIVAVTRAAGQDVLVIDEAAARAIQSII</sequence>
<dbReference type="InterPro" id="IPR048715">
    <property type="entry name" value="CggR_N"/>
</dbReference>
<dbReference type="Pfam" id="PF21715">
    <property type="entry name" value="CggR_N"/>
    <property type="match status" value="1"/>
</dbReference>
<dbReference type="Proteomes" id="UP000214880">
    <property type="component" value="Unassembled WGS sequence"/>
</dbReference>
<evidence type="ECO:0000256" key="2">
    <source>
        <dbReference type="ARBA" id="ARBA00023015"/>
    </source>
</evidence>
<dbReference type="InterPro" id="IPR037171">
    <property type="entry name" value="NagB/RpiA_transferase-like"/>
</dbReference>
<dbReference type="PANTHER" id="PTHR34294:SF5">
    <property type="entry name" value="CENTRAL GLYCOLYTIC GENES REGULATOR"/>
    <property type="match status" value="1"/>
</dbReference>
<keyword evidence="3" id="KW-0238">DNA-binding</keyword>
<evidence type="ECO:0000313" key="8">
    <source>
        <dbReference type="Proteomes" id="UP000214880"/>
    </source>
</evidence>
<dbReference type="AlphaFoldDB" id="A0A1G9YW90"/>
<keyword evidence="2" id="KW-0805">Transcription regulation</keyword>
<dbReference type="InterPro" id="IPR036390">
    <property type="entry name" value="WH_DNA-bd_sf"/>
</dbReference>
<dbReference type="Gene3D" id="3.40.50.1360">
    <property type="match status" value="1"/>
</dbReference>
<evidence type="ECO:0000256" key="4">
    <source>
        <dbReference type="ARBA" id="ARBA00023163"/>
    </source>
</evidence>
<evidence type="ECO:0000256" key="1">
    <source>
        <dbReference type="ARBA" id="ARBA00010466"/>
    </source>
</evidence>
<gene>
    <name evidence="7" type="ORF">SAMN04488502_11286</name>
</gene>
<feature type="domain" description="Sugar-binding" evidence="5">
    <location>
        <begin position="93"/>
        <end position="334"/>
    </location>
</feature>
<organism evidence="7 8">
    <name type="scientific">Dendrosporobacter quercicolus</name>
    <dbReference type="NCBI Taxonomy" id="146817"/>
    <lineage>
        <taxon>Bacteria</taxon>
        <taxon>Bacillati</taxon>
        <taxon>Bacillota</taxon>
        <taxon>Negativicutes</taxon>
        <taxon>Selenomonadales</taxon>
        <taxon>Sporomusaceae</taxon>
        <taxon>Dendrosporobacter</taxon>
    </lineage>
</organism>
<dbReference type="Gene3D" id="1.10.10.10">
    <property type="entry name" value="Winged helix-like DNA-binding domain superfamily/Winged helix DNA-binding domain"/>
    <property type="match status" value="1"/>
</dbReference>
<protein>
    <submittedName>
        <fullName evidence="7">Central glycolytic genes regulator</fullName>
    </submittedName>
</protein>
<dbReference type="Pfam" id="PF04198">
    <property type="entry name" value="Sugar-bind"/>
    <property type="match status" value="1"/>
</dbReference>
<dbReference type="SUPFAM" id="SSF100950">
    <property type="entry name" value="NagB/RpiA/CoA transferase-like"/>
    <property type="match status" value="1"/>
</dbReference>
<comment type="similarity">
    <text evidence="1">Belongs to the SorC transcriptional regulatory family.</text>
</comment>
<dbReference type="InterPro" id="IPR036388">
    <property type="entry name" value="WH-like_DNA-bd_sf"/>
</dbReference>
<name>A0A1G9YW90_9FIRM</name>
<feature type="domain" description="CggR N-terminal DNA binding" evidence="6">
    <location>
        <begin position="18"/>
        <end position="87"/>
    </location>
</feature>
<dbReference type="GO" id="GO:0003677">
    <property type="term" value="F:DNA binding"/>
    <property type="evidence" value="ECO:0007669"/>
    <property type="project" value="UniProtKB-KW"/>
</dbReference>
<evidence type="ECO:0000256" key="3">
    <source>
        <dbReference type="ARBA" id="ARBA00023125"/>
    </source>
</evidence>
<evidence type="ECO:0000313" key="7">
    <source>
        <dbReference type="EMBL" id="SDN13177.1"/>
    </source>
</evidence>
<dbReference type="InterPro" id="IPR007324">
    <property type="entry name" value="Sugar-bd_dom_put"/>
</dbReference>
<dbReference type="InterPro" id="IPR051054">
    <property type="entry name" value="SorC_transcr_regulators"/>
</dbReference>
<dbReference type="SUPFAM" id="SSF46785">
    <property type="entry name" value="Winged helix' DNA-binding domain"/>
    <property type="match status" value="1"/>
</dbReference>
<reference evidence="7 8" key="1">
    <citation type="submission" date="2016-10" db="EMBL/GenBank/DDBJ databases">
        <authorList>
            <person name="de Groot N.N."/>
        </authorList>
    </citation>
    <scope>NUCLEOTIDE SEQUENCE [LARGE SCALE GENOMIC DNA]</scope>
    <source>
        <strain evidence="7 8">DSM 1736</strain>
    </source>
</reference>
<dbReference type="RefSeq" id="WP_092074775.1">
    <property type="nucleotide sequence ID" value="NZ_FNHB01000012.1"/>
</dbReference>
<dbReference type="OrthoDB" id="9793820at2"/>
<keyword evidence="8" id="KW-1185">Reference proteome</keyword>
<evidence type="ECO:0000259" key="6">
    <source>
        <dbReference type="Pfam" id="PF21715"/>
    </source>
</evidence>
<dbReference type="GO" id="GO:0030246">
    <property type="term" value="F:carbohydrate binding"/>
    <property type="evidence" value="ECO:0007669"/>
    <property type="project" value="InterPro"/>
</dbReference>
<dbReference type="STRING" id="146817.SAMN04488502_11286"/>